<accession>A0ABW1YEX1</accession>
<gene>
    <name evidence="2" type="ORF">ACFP81_08180</name>
</gene>
<evidence type="ECO:0000313" key="2">
    <source>
        <dbReference type="EMBL" id="MFC6591983.1"/>
    </source>
</evidence>
<comment type="caution">
    <text evidence="2">The sequence shown here is derived from an EMBL/GenBank/DDBJ whole genome shotgun (WGS) entry which is preliminary data.</text>
</comment>
<name>A0ABW1YEX1_9DEIO</name>
<evidence type="ECO:0000313" key="3">
    <source>
        <dbReference type="Proteomes" id="UP001596297"/>
    </source>
</evidence>
<evidence type="ECO:0000256" key="1">
    <source>
        <dbReference type="SAM" id="MobiDB-lite"/>
    </source>
</evidence>
<sequence length="82" mass="8106">MTDKNDTGNGMSDRSAWTTDDSLGDERTVSEGGPVDAGTALGGNPDRFSDAAPMGVPSTDAPGGVGGTGTSFGVDPADDKTL</sequence>
<dbReference type="EMBL" id="JBHSWD010000001">
    <property type="protein sequence ID" value="MFC6591983.1"/>
    <property type="molecule type" value="Genomic_DNA"/>
</dbReference>
<keyword evidence="3" id="KW-1185">Reference proteome</keyword>
<organism evidence="2 3">
    <name type="scientific">Deinococcus lacus</name>
    <dbReference type="NCBI Taxonomy" id="392561"/>
    <lineage>
        <taxon>Bacteria</taxon>
        <taxon>Thermotogati</taxon>
        <taxon>Deinococcota</taxon>
        <taxon>Deinococci</taxon>
        <taxon>Deinococcales</taxon>
        <taxon>Deinococcaceae</taxon>
        <taxon>Deinococcus</taxon>
    </lineage>
</organism>
<feature type="region of interest" description="Disordered" evidence="1">
    <location>
        <begin position="1"/>
        <end position="82"/>
    </location>
</feature>
<dbReference type="RefSeq" id="WP_380082999.1">
    <property type="nucleotide sequence ID" value="NZ_JBHSWD010000001.1"/>
</dbReference>
<dbReference type="Proteomes" id="UP001596297">
    <property type="component" value="Unassembled WGS sequence"/>
</dbReference>
<proteinExistence type="predicted"/>
<reference evidence="3" key="1">
    <citation type="journal article" date="2019" name="Int. J. Syst. Evol. Microbiol.">
        <title>The Global Catalogue of Microorganisms (GCM) 10K type strain sequencing project: providing services to taxonomists for standard genome sequencing and annotation.</title>
        <authorList>
            <consortium name="The Broad Institute Genomics Platform"/>
            <consortium name="The Broad Institute Genome Sequencing Center for Infectious Disease"/>
            <person name="Wu L."/>
            <person name="Ma J."/>
        </authorList>
    </citation>
    <scope>NUCLEOTIDE SEQUENCE [LARGE SCALE GENOMIC DNA]</scope>
    <source>
        <strain evidence="3">CGMCC 1.15772</strain>
    </source>
</reference>
<feature type="compositionally biased region" description="Polar residues" evidence="1">
    <location>
        <begin position="7"/>
        <end position="21"/>
    </location>
</feature>
<protein>
    <submittedName>
        <fullName evidence="2">Uncharacterized protein</fullName>
    </submittedName>
</protein>